<gene>
    <name evidence="2" type="ORF">KLDO_g352B</name>
</gene>
<comment type="caution">
    <text evidence="2">The sequence shown here is derived from an EMBL/GenBank/DDBJ whole genome shotgun (WGS) entry which is preliminary data.</text>
</comment>
<accession>A0A0A8L1D7</accession>
<proteinExistence type="predicted"/>
<reference evidence="2 3" key="1">
    <citation type="submission" date="2014-03" db="EMBL/GenBank/DDBJ databases">
        <title>The genome of Kluyveromyces dobzhanskii.</title>
        <authorList>
            <person name="Nystedt B."/>
            <person name="Astrom S."/>
        </authorList>
    </citation>
    <scope>NUCLEOTIDE SEQUENCE [LARGE SCALE GENOMIC DNA]</scope>
    <source>
        <strain evidence="2 3">CBS 2104</strain>
    </source>
</reference>
<dbReference type="EMBL" id="CCBQ010000004">
    <property type="protein sequence ID" value="CDO92024.1"/>
    <property type="molecule type" value="Genomic_DNA"/>
</dbReference>
<organism evidence="2 3">
    <name type="scientific">Kluyveromyces dobzhanskii CBS 2104</name>
    <dbReference type="NCBI Taxonomy" id="1427455"/>
    <lineage>
        <taxon>Eukaryota</taxon>
        <taxon>Fungi</taxon>
        <taxon>Dikarya</taxon>
        <taxon>Ascomycota</taxon>
        <taxon>Saccharomycotina</taxon>
        <taxon>Saccharomycetes</taxon>
        <taxon>Saccharomycetales</taxon>
        <taxon>Saccharomycetaceae</taxon>
        <taxon>Kluyveromyces</taxon>
    </lineage>
</organism>
<sequence length="99" mass="11166">MFKGLIAILTNIQSNKVKEEQEYEAMRKKNPGVGNAKTTEEEWSETISKDSYTSMAMHQGLLEYYTVASGLPSKRDAELALLRKVANPPKMKKRENGTD</sequence>
<evidence type="ECO:0000256" key="1">
    <source>
        <dbReference type="SAM" id="MobiDB-lite"/>
    </source>
</evidence>
<keyword evidence="3" id="KW-1185">Reference proteome</keyword>
<evidence type="ECO:0000313" key="3">
    <source>
        <dbReference type="Proteomes" id="UP000031516"/>
    </source>
</evidence>
<dbReference type="AlphaFoldDB" id="A0A0A8L1D7"/>
<name>A0A0A8L1D7_9SACH</name>
<feature type="region of interest" description="Disordered" evidence="1">
    <location>
        <begin position="23"/>
        <end position="44"/>
    </location>
</feature>
<dbReference type="Proteomes" id="UP000031516">
    <property type="component" value="Unassembled WGS sequence"/>
</dbReference>
<evidence type="ECO:0000313" key="2">
    <source>
        <dbReference type="EMBL" id="CDO92024.1"/>
    </source>
</evidence>
<dbReference type="InterPro" id="IPR009846">
    <property type="entry name" value="SF3b5/RDS3-10"/>
</dbReference>
<dbReference type="Pfam" id="PF07189">
    <property type="entry name" value="SF3b10"/>
    <property type="match status" value="1"/>
</dbReference>
<dbReference type="OrthoDB" id="274726at2759"/>
<protein>
    <submittedName>
        <fullName evidence="2">WGS project CCBQ000000000 data, contig 00107</fullName>
    </submittedName>
</protein>